<feature type="transmembrane region" description="Helical" evidence="1">
    <location>
        <begin position="36"/>
        <end position="57"/>
    </location>
</feature>
<dbReference type="HOGENOM" id="CLU_2214309_0_0_1"/>
<sequence length="107" mass="12148">MLIPPRQGRVRDDKQGVIVLFALLDKTGILPIDHGIIYALLLGGLVLDVDAILMLLSSNQMIFFFNRKPKLAWLVGWPRPCCCGQGDGWSGWIFFSYFFVICEWICV</sequence>
<protein>
    <submittedName>
        <fullName evidence="2">Uncharacterized protein</fullName>
    </submittedName>
</protein>
<accession>B8ACH6</accession>
<evidence type="ECO:0000313" key="2">
    <source>
        <dbReference type="EMBL" id="EEC71840.1"/>
    </source>
</evidence>
<dbReference type="AlphaFoldDB" id="B8ACH6"/>
<gene>
    <name evidence="2" type="ORF">OsI_04503</name>
</gene>
<keyword evidence="3" id="KW-1185">Reference proteome</keyword>
<evidence type="ECO:0000313" key="3">
    <source>
        <dbReference type="Proteomes" id="UP000007015"/>
    </source>
</evidence>
<evidence type="ECO:0000256" key="1">
    <source>
        <dbReference type="SAM" id="Phobius"/>
    </source>
</evidence>
<organism evidence="2 3">
    <name type="scientific">Oryza sativa subsp. indica</name>
    <name type="common">Rice</name>
    <dbReference type="NCBI Taxonomy" id="39946"/>
    <lineage>
        <taxon>Eukaryota</taxon>
        <taxon>Viridiplantae</taxon>
        <taxon>Streptophyta</taxon>
        <taxon>Embryophyta</taxon>
        <taxon>Tracheophyta</taxon>
        <taxon>Spermatophyta</taxon>
        <taxon>Magnoliopsida</taxon>
        <taxon>Liliopsida</taxon>
        <taxon>Poales</taxon>
        <taxon>Poaceae</taxon>
        <taxon>BOP clade</taxon>
        <taxon>Oryzoideae</taxon>
        <taxon>Oryzeae</taxon>
        <taxon>Oryzinae</taxon>
        <taxon>Oryza</taxon>
        <taxon>Oryza sativa</taxon>
    </lineage>
</organism>
<reference evidence="2 3" key="1">
    <citation type="journal article" date="2005" name="PLoS Biol.">
        <title>The genomes of Oryza sativa: a history of duplications.</title>
        <authorList>
            <person name="Yu J."/>
            <person name="Wang J."/>
            <person name="Lin W."/>
            <person name="Li S."/>
            <person name="Li H."/>
            <person name="Zhou J."/>
            <person name="Ni P."/>
            <person name="Dong W."/>
            <person name="Hu S."/>
            <person name="Zeng C."/>
            <person name="Zhang J."/>
            <person name="Zhang Y."/>
            <person name="Li R."/>
            <person name="Xu Z."/>
            <person name="Li S."/>
            <person name="Li X."/>
            <person name="Zheng H."/>
            <person name="Cong L."/>
            <person name="Lin L."/>
            <person name="Yin J."/>
            <person name="Geng J."/>
            <person name="Li G."/>
            <person name="Shi J."/>
            <person name="Liu J."/>
            <person name="Lv H."/>
            <person name="Li J."/>
            <person name="Wang J."/>
            <person name="Deng Y."/>
            <person name="Ran L."/>
            <person name="Shi X."/>
            <person name="Wang X."/>
            <person name="Wu Q."/>
            <person name="Li C."/>
            <person name="Ren X."/>
            <person name="Wang J."/>
            <person name="Wang X."/>
            <person name="Li D."/>
            <person name="Liu D."/>
            <person name="Zhang X."/>
            <person name="Ji Z."/>
            <person name="Zhao W."/>
            <person name="Sun Y."/>
            <person name="Zhang Z."/>
            <person name="Bao J."/>
            <person name="Han Y."/>
            <person name="Dong L."/>
            <person name="Ji J."/>
            <person name="Chen P."/>
            <person name="Wu S."/>
            <person name="Liu J."/>
            <person name="Xiao Y."/>
            <person name="Bu D."/>
            <person name="Tan J."/>
            <person name="Yang L."/>
            <person name="Ye C."/>
            <person name="Zhang J."/>
            <person name="Xu J."/>
            <person name="Zhou Y."/>
            <person name="Yu Y."/>
            <person name="Zhang B."/>
            <person name="Zhuang S."/>
            <person name="Wei H."/>
            <person name="Liu B."/>
            <person name="Lei M."/>
            <person name="Yu H."/>
            <person name="Li Y."/>
            <person name="Xu H."/>
            <person name="Wei S."/>
            <person name="He X."/>
            <person name="Fang L."/>
            <person name="Zhang Z."/>
            <person name="Zhang Y."/>
            <person name="Huang X."/>
            <person name="Su Z."/>
            <person name="Tong W."/>
            <person name="Li J."/>
            <person name="Tong Z."/>
            <person name="Li S."/>
            <person name="Ye J."/>
            <person name="Wang L."/>
            <person name="Fang L."/>
            <person name="Lei T."/>
            <person name="Chen C."/>
            <person name="Chen H."/>
            <person name="Xu Z."/>
            <person name="Li H."/>
            <person name="Huang H."/>
            <person name="Zhang F."/>
            <person name="Xu H."/>
            <person name="Li N."/>
            <person name="Zhao C."/>
            <person name="Li S."/>
            <person name="Dong L."/>
            <person name="Huang Y."/>
            <person name="Li L."/>
            <person name="Xi Y."/>
            <person name="Qi Q."/>
            <person name="Li W."/>
            <person name="Zhang B."/>
            <person name="Hu W."/>
            <person name="Zhang Y."/>
            <person name="Tian X."/>
            <person name="Jiao Y."/>
            <person name="Liang X."/>
            <person name="Jin J."/>
            <person name="Gao L."/>
            <person name="Zheng W."/>
            <person name="Hao B."/>
            <person name="Liu S."/>
            <person name="Wang W."/>
            <person name="Yuan L."/>
            <person name="Cao M."/>
            <person name="McDermott J."/>
            <person name="Samudrala R."/>
            <person name="Wang J."/>
            <person name="Wong G.K."/>
            <person name="Yang H."/>
        </authorList>
    </citation>
    <scope>NUCLEOTIDE SEQUENCE [LARGE SCALE GENOMIC DNA]</scope>
    <source>
        <strain evidence="3">cv. 93-11</strain>
    </source>
</reference>
<keyword evidence="1" id="KW-0472">Membrane</keyword>
<dbReference type="Proteomes" id="UP000007015">
    <property type="component" value="Chromosome 1"/>
</dbReference>
<dbReference type="STRING" id="39946.B8ACH6"/>
<keyword evidence="1" id="KW-1133">Transmembrane helix</keyword>
<proteinExistence type="predicted"/>
<name>B8ACH6_ORYSI</name>
<dbReference type="EMBL" id="CM000126">
    <property type="protein sequence ID" value="EEC71840.1"/>
    <property type="molecule type" value="Genomic_DNA"/>
</dbReference>
<dbReference type="Gramene" id="BGIOSGA000454-TA">
    <property type="protein sequence ID" value="BGIOSGA000454-PA"/>
    <property type="gene ID" value="BGIOSGA000454"/>
</dbReference>
<keyword evidence="1" id="KW-0812">Transmembrane</keyword>